<name>A0ACB7T2U3_HYAAI</name>
<keyword evidence="2" id="KW-1185">Reference proteome</keyword>
<protein>
    <submittedName>
        <fullName evidence="1">Uncharacterized protein</fullName>
    </submittedName>
</protein>
<accession>A0ACB7T2U3</accession>
<gene>
    <name evidence="1" type="ORF">HPB50_023643</name>
</gene>
<dbReference type="EMBL" id="CM023491">
    <property type="protein sequence ID" value="KAH6941837.1"/>
    <property type="molecule type" value="Genomic_DNA"/>
</dbReference>
<reference evidence="1" key="1">
    <citation type="submission" date="2020-05" db="EMBL/GenBank/DDBJ databases">
        <title>Large-scale comparative analyses of tick genomes elucidate their genetic diversity and vector capacities.</title>
        <authorList>
            <person name="Jia N."/>
            <person name="Wang J."/>
            <person name="Shi W."/>
            <person name="Du L."/>
            <person name="Sun Y."/>
            <person name="Zhan W."/>
            <person name="Jiang J."/>
            <person name="Wang Q."/>
            <person name="Zhang B."/>
            <person name="Ji P."/>
            <person name="Sakyi L.B."/>
            <person name="Cui X."/>
            <person name="Yuan T."/>
            <person name="Jiang B."/>
            <person name="Yang W."/>
            <person name="Lam T.T.-Y."/>
            <person name="Chang Q."/>
            <person name="Ding S."/>
            <person name="Wang X."/>
            <person name="Zhu J."/>
            <person name="Ruan X."/>
            <person name="Zhao L."/>
            <person name="Wei J."/>
            <person name="Que T."/>
            <person name="Du C."/>
            <person name="Cheng J."/>
            <person name="Dai P."/>
            <person name="Han X."/>
            <person name="Huang E."/>
            <person name="Gao Y."/>
            <person name="Liu J."/>
            <person name="Shao H."/>
            <person name="Ye R."/>
            <person name="Li L."/>
            <person name="Wei W."/>
            <person name="Wang X."/>
            <person name="Wang C."/>
            <person name="Yang T."/>
            <person name="Huo Q."/>
            <person name="Li W."/>
            <person name="Guo W."/>
            <person name="Chen H."/>
            <person name="Zhou L."/>
            <person name="Ni X."/>
            <person name="Tian J."/>
            <person name="Zhou Y."/>
            <person name="Sheng Y."/>
            <person name="Liu T."/>
            <person name="Pan Y."/>
            <person name="Xia L."/>
            <person name="Li J."/>
            <person name="Zhao F."/>
            <person name="Cao W."/>
        </authorList>
    </citation>
    <scope>NUCLEOTIDE SEQUENCE</scope>
    <source>
        <strain evidence="1">Hyas-2018</strain>
    </source>
</reference>
<organism evidence="1 2">
    <name type="scientific">Hyalomma asiaticum</name>
    <name type="common">Tick</name>
    <dbReference type="NCBI Taxonomy" id="266040"/>
    <lineage>
        <taxon>Eukaryota</taxon>
        <taxon>Metazoa</taxon>
        <taxon>Ecdysozoa</taxon>
        <taxon>Arthropoda</taxon>
        <taxon>Chelicerata</taxon>
        <taxon>Arachnida</taxon>
        <taxon>Acari</taxon>
        <taxon>Parasitiformes</taxon>
        <taxon>Ixodida</taxon>
        <taxon>Ixodoidea</taxon>
        <taxon>Ixodidae</taxon>
        <taxon>Hyalomminae</taxon>
        <taxon>Hyalomma</taxon>
    </lineage>
</organism>
<evidence type="ECO:0000313" key="1">
    <source>
        <dbReference type="EMBL" id="KAH6941837.1"/>
    </source>
</evidence>
<evidence type="ECO:0000313" key="2">
    <source>
        <dbReference type="Proteomes" id="UP000821845"/>
    </source>
</evidence>
<comment type="caution">
    <text evidence="1">The sequence shown here is derived from an EMBL/GenBank/DDBJ whole genome shotgun (WGS) entry which is preliminary data.</text>
</comment>
<proteinExistence type="predicted"/>
<dbReference type="Proteomes" id="UP000821845">
    <property type="component" value="Chromosome 11"/>
</dbReference>
<sequence length="196" mass="21452">MTADRGFGSPAVALGTKTLWQRDRLKKRRQTCPKNNYAHAKKTAKGAQEAHVPGSARRARREKQDDWTTGEDASTAAAQCPEPKKLLAVRRPCDELRFGNSPSQSVSQPSSEAATNQPEPGSCNYVRCHGCQSPLAPGHCTRPTPKPPLEGESELGAANQTNRGVRTKHDQKKTSQEGYTQRGPCAPLRQQKQQQV</sequence>